<sequence>MVEQKFVGFKCKACGRVMNPKHDRCLTCKGTEFEEVELPKVGKLITYTKLYALPVGIEMPPLTLGIADFGGVRVLGQLTTDDPKIGMLLKPVWGKLRKLNDKDIYGFKFEPL</sequence>
<protein>
    <recommendedName>
        <fullName evidence="5">DUF35 domain-containing protein</fullName>
    </recommendedName>
</protein>
<dbReference type="Pfam" id="PF12172">
    <property type="entry name" value="zf-ChsH2"/>
    <property type="match status" value="1"/>
</dbReference>
<dbReference type="EMBL" id="LQMQ01000033">
    <property type="protein sequence ID" value="KUO40858.1"/>
    <property type="molecule type" value="Genomic_DNA"/>
</dbReference>
<evidence type="ECO:0000313" key="4">
    <source>
        <dbReference type="Proteomes" id="UP000074294"/>
    </source>
</evidence>
<gene>
    <name evidence="3" type="ORF">APZ16_01445</name>
</gene>
<dbReference type="PANTHER" id="PTHR34075">
    <property type="entry name" value="BLR3430 PROTEIN"/>
    <property type="match status" value="1"/>
</dbReference>
<dbReference type="AlphaFoldDB" id="A0A147JWG8"/>
<name>A0A147JWG8_HADYE</name>
<organism evidence="3 4">
    <name type="scientific">Hadarchaeum yellowstonense</name>
    <dbReference type="NCBI Taxonomy" id="1776334"/>
    <lineage>
        <taxon>Archaea</taxon>
        <taxon>Methanobacteriati</taxon>
        <taxon>Candidatus Hadarchaeota</taxon>
        <taxon>Candidatus Hadarchaeia</taxon>
        <taxon>Candidatus Hadarchaeales</taxon>
        <taxon>Candidatus Hadarchaeaceae</taxon>
        <taxon>Candidatus Hadarchaeum</taxon>
    </lineage>
</organism>
<comment type="caution">
    <text evidence="3">The sequence shown here is derived from an EMBL/GenBank/DDBJ whole genome shotgun (WGS) entry which is preliminary data.</text>
</comment>
<dbReference type="SUPFAM" id="SSF50249">
    <property type="entry name" value="Nucleic acid-binding proteins"/>
    <property type="match status" value="1"/>
</dbReference>
<dbReference type="Proteomes" id="UP000074294">
    <property type="component" value="Unassembled WGS sequence"/>
</dbReference>
<dbReference type="InterPro" id="IPR002878">
    <property type="entry name" value="ChsH2_C"/>
</dbReference>
<dbReference type="InterPro" id="IPR012340">
    <property type="entry name" value="NA-bd_OB-fold"/>
</dbReference>
<dbReference type="InterPro" id="IPR052513">
    <property type="entry name" value="Thioester_dehydratase-like"/>
</dbReference>
<dbReference type="InterPro" id="IPR022002">
    <property type="entry name" value="ChsH2_Znr"/>
</dbReference>
<feature type="domain" description="ChsH2 C-terminal OB-fold" evidence="1">
    <location>
        <begin position="35"/>
        <end position="93"/>
    </location>
</feature>
<accession>A0A147JWG8</accession>
<feature type="domain" description="ChsH2 rubredoxin-like zinc ribbon" evidence="2">
    <location>
        <begin position="3"/>
        <end position="34"/>
    </location>
</feature>
<dbReference type="Pfam" id="PF01796">
    <property type="entry name" value="OB_ChsH2_C"/>
    <property type="match status" value="1"/>
</dbReference>
<dbReference type="PANTHER" id="PTHR34075:SF5">
    <property type="entry name" value="BLR3430 PROTEIN"/>
    <property type="match status" value="1"/>
</dbReference>
<evidence type="ECO:0008006" key="5">
    <source>
        <dbReference type="Google" id="ProtNLM"/>
    </source>
</evidence>
<evidence type="ECO:0000259" key="2">
    <source>
        <dbReference type="Pfam" id="PF12172"/>
    </source>
</evidence>
<dbReference type="STRING" id="1776334.APZ16_01445"/>
<evidence type="ECO:0000313" key="3">
    <source>
        <dbReference type="EMBL" id="KUO40858.1"/>
    </source>
</evidence>
<proteinExistence type="predicted"/>
<reference evidence="3 4" key="1">
    <citation type="journal article" date="2016" name="Nat. Microbiol.">
        <title>Genomic inference of the metabolism of cosmopolitan subsurface Archaea, Hadesarchaea.</title>
        <authorList>
            <person name="Baker B.J."/>
            <person name="Saw J.H."/>
            <person name="Lind A.E."/>
            <person name="Lazar C.S."/>
            <person name="Hinrichs K.-U."/>
            <person name="Teske A.P."/>
            <person name="Ettema T.J."/>
        </authorList>
    </citation>
    <scope>NUCLEOTIDE SEQUENCE [LARGE SCALE GENOMIC DNA]</scope>
</reference>
<evidence type="ECO:0000259" key="1">
    <source>
        <dbReference type="Pfam" id="PF01796"/>
    </source>
</evidence>